<dbReference type="Pfam" id="PF00788">
    <property type="entry name" value="RA"/>
    <property type="match status" value="1"/>
</dbReference>
<feature type="coiled-coil region" evidence="1">
    <location>
        <begin position="177"/>
        <end position="263"/>
    </location>
</feature>
<feature type="region of interest" description="Disordered" evidence="2">
    <location>
        <begin position="340"/>
        <end position="401"/>
    </location>
</feature>
<dbReference type="PANTHER" id="PTHR15286">
    <property type="entry name" value="RAS-ASSOCIATING DOMAIN CONTAINING PROTEIN"/>
    <property type="match status" value="1"/>
</dbReference>
<reference evidence="4" key="2">
    <citation type="submission" date="2025-08" db="UniProtKB">
        <authorList>
            <consortium name="Ensembl"/>
        </authorList>
    </citation>
    <scope>IDENTIFICATION</scope>
</reference>
<evidence type="ECO:0000313" key="4">
    <source>
        <dbReference type="Ensembl" id="ENSLACP00000020989.1"/>
    </source>
</evidence>
<dbReference type="Bgee" id="ENSLACG00000018442">
    <property type="expression patterns" value="Expressed in muscle tissue and 4 other cell types or tissues"/>
</dbReference>
<dbReference type="GO" id="GO:0007165">
    <property type="term" value="P:signal transduction"/>
    <property type="evidence" value="ECO:0007669"/>
    <property type="project" value="InterPro"/>
</dbReference>
<keyword evidence="1" id="KW-0175">Coiled coil</keyword>
<sequence length="401" mass="46310">MELKVWADGVQKVICGVNESTTCQEVVIALAKAMDRTGRYTLKEKFKDFERHLTPNEKLLPSLSKYGQQANDVQLILNRTGPSQMDGSVLDCKGQAPERNIYRQSLPPLTRLRNKIDPNPEAKKPKRKSLTFAEEAKVWMESFSKTKLNETNKKELDFNQNKIEDLHKIISIQHTTLHSIQVQLETTETEIRKWENHQLSFRKEMEKLQSLVELRQTEVEELEFWENELQAEEFHEKDLKDQFEEIKEKVQECNEKLNECSIKIHGLEGNAEAGKIMQVTKLVKELSFKSNESTVLQSNVDLTEQSLEKANQQLQKQQLELEELTKEVCQTNLLQFIHHGTAATVSPPMQRSEETDNKGRKKTAKDSTTQLPAPKCKQLPSKQKNYQNSQHFSFDQGGIYV</sequence>
<keyword evidence="5" id="KW-1185">Reference proteome</keyword>
<dbReference type="Proteomes" id="UP000008672">
    <property type="component" value="Unassembled WGS sequence"/>
</dbReference>
<dbReference type="InterPro" id="IPR000159">
    <property type="entry name" value="RA_dom"/>
</dbReference>
<dbReference type="InterPro" id="IPR029071">
    <property type="entry name" value="Ubiquitin-like_domsf"/>
</dbReference>
<dbReference type="InParanoid" id="H3BGG8"/>
<dbReference type="eggNOG" id="KOG1574">
    <property type="taxonomic scope" value="Eukaryota"/>
</dbReference>
<dbReference type="OMA" id="EVEFWEN"/>
<dbReference type="Ensembl" id="ENSLACT00000021129.1">
    <property type="protein sequence ID" value="ENSLACP00000020989.1"/>
    <property type="gene ID" value="ENSLACG00000018442.1"/>
</dbReference>
<proteinExistence type="predicted"/>
<dbReference type="SUPFAM" id="SSF54236">
    <property type="entry name" value="Ubiquitin-like"/>
    <property type="match status" value="1"/>
</dbReference>
<evidence type="ECO:0000313" key="5">
    <source>
        <dbReference type="Proteomes" id="UP000008672"/>
    </source>
</evidence>
<feature type="domain" description="Ras-associating" evidence="3">
    <location>
        <begin position="2"/>
        <end position="79"/>
    </location>
</feature>
<evidence type="ECO:0000256" key="1">
    <source>
        <dbReference type="SAM" id="Coils"/>
    </source>
</evidence>
<organism evidence="4 5">
    <name type="scientific">Latimeria chalumnae</name>
    <name type="common">Coelacanth</name>
    <dbReference type="NCBI Taxonomy" id="7897"/>
    <lineage>
        <taxon>Eukaryota</taxon>
        <taxon>Metazoa</taxon>
        <taxon>Chordata</taxon>
        <taxon>Craniata</taxon>
        <taxon>Vertebrata</taxon>
        <taxon>Euteleostomi</taxon>
        <taxon>Coelacanthiformes</taxon>
        <taxon>Coelacanthidae</taxon>
        <taxon>Latimeria</taxon>
    </lineage>
</organism>
<dbReference type="Gene3D" id="3.10.20.90">
    <property type="entry name" value="Phosphatidylinositol 3-kinase Catalytic Subunit, Chain A, domain 1"/>
    <property type="match status" value="1"/>
</dbReference>
<reference evidence="4" key="3">
    <citation type="submission" date="2025-09" db="UniProtKB">
        <authorList>
            <consortium name="Ensembl"/>
        </authorList>
    </citation>
    <scope>IDENTIFICATION</scope>
</reference>
<dbReference type="HOGENOM" id="CLU_031151_0_0_1"/>
<dbReference type="InterPro" id="IPR033593">
    <property type="entry name" value="N-RASSF"/>
</dbReference>
<dbReference type="GeneTree" id="ENSGT00950000182839"/>
<protein>
    <recommendedName>
        <fullName evidence="3">Ras-associating domain-containing protein</fullName>
    </recommendedName>
</protein>
<dbReference type="AlphaFoldDB" id="H3BGG8"/>
<feature type="coiled-coil region" evidence="1">
    <location>
        <begin position="300"/>
        <end position="327"/>
    </location>
</feature>
<reference evidence="5" key="1">
    <citation type="submission" date="2011-08" db="EMBL/GenBank/DDBJ databases">
        <title>The draft genome of Latimeria chalumnae.</title>
        <authorList>
            <person name="Di Palma F."/>
            <person name="Alfoldi J."/>
            <person name="Johnson J."/>
            <person name="Berlin A."/>
            <person name="Gnerre S."/>
            <person name="Jaffe D."/>
            <person name="MacCallum I."/>
            <person name="Young S."/>
            <person name="Walker B.J."/>
            <person name="Lander E."/>
            <person name="Lindblad-Toh K."/>
        </authorList>
    </citation>
    <scope>NUCLEOTIDE SEQUENCE [LARGE SCALE GENOMIC DNA]</scope>
    <source>
        <strain evidence="5">Wild caught</strain>
    </source>
</reference>
<dbReference type="STRING" id="7897.ENSLACP00000020989"/>
<feature type="compositionally biased region" description="Polar residues" evidence="2">
    <location>
        <begin position="380"/>
        <end position="393"/>
    </location>
</feature>
<accession>H3BGG8</accession>
<dbReference type="PANTHER" id="PTHR15286:SF16">
    <property type="entry name" value="RAS ASSOCIATION DOMAIN-CONTAINING PROTEIN 8"/>
    <property type="match status" value="1"/>
</dbReference>
<evidence type="ECO:0000259" key="3">
    <source>
        <dbReference type="Pfam" id="PF00788"/>
    </source>
</evidence>
<name>H3BGG8_LATCH</name>
<evidence type="ECO:0000256" key="2">
    <source>
        <dbReference type="SAM" id="MobiDB-lite"/>
    </source>
</evidence>
<dbReference type="EMBL" id="AFYH01014078">
    <property type="status" value="NOT_ANNOTATED_CDS"/>
    <property type="molecule type" value="Genomic_DNA"/>
</dbReference>